<dbReference type="RefSeq" id="WP_229736865.1">
    <property type="nucleotide sequence ID" value="NZ_BMGD01000002.1"/>
</dbReference>
<name>A0ABQ1J4K0_9SPHN</name>
<dbReference type="SUPFAM" id="SSF48498">
    <property type="entry name" value="Tetracyclin repressor-like, C-terminal domain"/>
    <property type="match status" value="1"/>
</dbReference>
<dbReference type="Pfam" id="PF00440">
    <property type="entry name" value="TetR_N"/>
    <property type="match status" value="1"/>
</dbReference>
<evidence type="ECO:0000313" key="7">
    <source>
        <dbReference type="Proteomes" id="UP000614261"/>
    </source>
</evidence>
<evidence type="ECO:0000256" key="3">
    <source>
        <dbReference type="ARBA" id="ARBA00023163"/>
    </source>
</evidence>
<dbReference type="PROSITE" id="PS50977">
    <property type="entry name" value="HTH_TETR_2"/>
    <property type="match status" value="1"/>
</dbReference>
<dbReference type="EMBL" id="BMGD01000002">
    <property type="protein sequence ID" value="GGB59780.1"/>
    <property type="molecule type" value="Genomic_DNA"/>
</dbReference>
<keyword evidence="3" id="KW-0804">Transcription</keyword>
<organism evidence="6 7">
    <name type="scientific">Blastomonas aquatica</name>
    <dbReference type="NCBI Taxonomy" id="1510276"/>
    <lineage>
        <taxon>Bacteria</taxon>
        <taxon>Pseudomonadati</taxon>
        <taxon>Pseudomonadota</taxon>
        <taxon>Alphaproteobacteria</taxon>
        <taxon>Sphingomonadales</taxon>
        <taxon>Sphingomonadaceae</taxon>
        <taxon>Blastomonas</taxon>
    </lineage>
</organism>
<keyword evidence="7" id="KW-1185">Reference proteome</keyword>
<keyword evidence="1" id="KW-0805">Transcription regulation</keyword>
<evidence type="ECO:0000313" key="6">
    <source>
        <dbReference type="EMBL" id="GGB59780.1"/>
    </source>
</evidence>
<comment type="caution">
    <text evidence="6">The sequence shown here is derived from an EMBL/GenBank/DDBJ whole genome shotgun (WGS) entry which is preliminary data.</text>
</comment>
<dbReference type="Pfam" id="PF21993">
    <property type="entry name" value="TetR_C_13_2"/>
    <property type="match status" value="1"/>
</dbReference>
<feature type="domain" description="HTH tetR-type" evidence="5">
    <location>
        <begin position="26"/>
        <end position="86"/>
    </location>
</feature>
<dbReference type="InterPro" id="IPR036271">
    <property type="entry name" value="Tet_transcr_reg_TetR-rel_C_sf"/>
</dbReference>
<dbReference type="PANTHER" id="PTHR47506">
    <property type="entry name" value="TRANSCRIPTIONAL REGULATORY PROTEIN"/>
    <property type="match status" value="1"/>
</dbReference>
<keyword evidence="2 4" id="KW-0238">DNA-binding</keyword>
<dbReference type="PANTHER" id="PTHR47506:SF3">
    <property type="entry name" value="HTH-TYPE TRANSCRIPTIONAL REGULATOR LMRA"/>
    <property type="match status" value="1"/>
</dbReference>
<protein>
    <submittedName>
        <fullName evidence="6">TetR family transcriptional regulator</fullName>
    </submittedName>
</protein>
<dbReference type="Proteomes" id="UP000614261">
    <property type="component" value="Unassembled WGS sequence"/>
</dbReference>
<evidence type="ECO:0000256" key="1">
    <source>
        <dbReference type="ARBA" id="ARBA00023015"/>
    </source>
</evidence>
<evidence type="ECO:0000256" key="4">
    <source>
        <dbReference type="PROSITE-ProRule" id="PRU00335"/>
    </source>
</evidence>
<dbReference type="InterPro" id="IPR001647">
    <property type="entry name" value="HTH_TetR"/>
</dbReference>
<accession>A0ABQ1J4K0</accession>
<reference evidence="7" key="1">
    <citation type="journal article" date="2019" name="Int. J. Syst. Evol. Microbiol.">
        <title>The Global Catalogue of Microorganisms (GCM) 10K type strain sequencing project: providing services to taxonomists for standard genome sequencing and annotation.</title>
        <authorList>
            <consortium name="The Broad Institute Genomics Platform"/>
            <consortium name="The Broad Institute Genome Sequencing Center for Infectious Disease"/>
            <person name="Wu L."/>
            <person name="Ma J."/>
        </authorList>
    </citation>
    <scope>NUCLEOTIDE SEQUENCE [LARGE SCALE GENOMIC DNA]</scope>
    <source>
        <strain evidence="7">CGMCC 1.12851</strain>
    </source>
</reference>
<dbReference type="SUPFAM" id="SSF46689">
    <property type="entry name" value="Homeodomain-like"/>
    <property type="match status" value="1"/>
</dbReference>
<dbReference type="InterPro" id="IPR054156">
    <property type="entry name" value="YxaF_TetR_C"/>
</dbReference>
<feature type="DNA-binding region" description="H-T-H motif" evidence="4">
    <location>
        <begin position="49"/>
        <end position="68"/>
    </location>
</feature>
<gene>
    <name evidence="6" type="ORF">GCM10010833_13240</name>
</gene>
<dbReference type="InterPro" id="IPR009057">
    <property type="entry name" value="Homeodomain-like_sf"/>
</dbReference>
<sequence>MMLFVSTDGAVRTPSAASASEAAAIHPTRLRLLQVATRLFQQRGYHAVGLAEILALSETPKGSLYHHFPGGKQELAEACITRISASTMAALDDASASGADIIAFLQKLGAESAAWLERTDWRDGSLLAVVGQEHGGGDGPLADAVRIAYQRIEMRLAKWLMLEGVAVARARDIAATIIAAHEGAMLLARCRRDNTPVSLTTAMLCAMVERG</sequence>
<evidence type="ECO:0000256" key="2">
    <source>
        <dbReference type="ARBA" id="ARBA00023125"/>
    </source>
</evidence>
<evidence type="ECO:0000259" key="5">
    <source>
        <dbReference type="PROSITE" id="PS50977"/>
    </source>
</evidence>
<dbReference type="Gene3D" id="1.10.357.10">
    <property type="entry name" value="Tetracycline Repressor, domain 2"/>
    <property type="match status" value="1"/>
</dbReference>
<proteinExistence type="predicted"/>